<evidence type="ECO:0000313" key="2">
    <source>
        <dbReference type="EMBL" id="KAG9329695.1"/>
    </source>
</evidence>
<feature type="compositionally biased region" description="Basic and acidic residues" evidence="1">
    <location>
        <begin position="66"/>
        <end position="79"/>
    </location>
</feature>
<dbReference type="OrthoDB" id="6369810at2759"/>
<gene>
    <name evidence="2" type="ORF">JZ751_030047</name>
</gene>
<protein>
    <submittedName>
        <fullName evidence="2">Uncharacterized protein</fullName>
    </submittedName>
</protein>
<comment type="caution">
    <text evidence="2">The sequence shown here is derived from an EMBL/GenBank/DDBJ whole genome shotgun (WGS) entry which is preliminary data.</text>
</comment>
<feature type="compositionally biased region" description="Acidic residues" evidence="1">
    <location>
        <begin position="56"/>
        <end position="65"/>
    </location>
</feature>
<feature type="region of interest" description="Disordered" evidence="1">
    <location>
        <begin position="56"/>
        <end position="79"/>
    </location>
</feature>
<organism evidence="2 3">
    <name type="scientific">Albula glossodonta</name>
    <name type="common">roundjaw bonefish</name>
    <dbReference type="NCBI Taxonomy" id="121402"/>
    <lineage>
        <taxon>Eukaryota</taxon>
        <taxon>Metazoa</taxon>
        <taxon>Chordata</taxon>
        <taxon>Craniata</taxon>
        <taxon>Vertebrata</taxon>
        <taxon>Euteleostomi</taxon>
        <taxon>Actinopterygii</taxon>
        <taxon>Neopterygii</taxon>
        <taxon>Teleostei</taxon>
        <taxon>Albuliformes</taxon>
        <taxon>Albulidae</taxon>
        <taxon>Albula</taxon>
    </lineage>
</organism>
<dbReference type="AlphaFoldDB" id="A0A8T2MNT1"/>
<name>A0A8T2MNT1_9TELE</name>
<accession>A0A8T2MNT1</accession>
<keyword evidence="3" id="KW-1185">Reference proteome</keyword>
<proteinExistence type="predicted"/>
<evidence type="ECO:0000313" key="3">
    <source>
        <dbReference type="Proteomes" id="UP000824540"/>
    </source>
</evidence>
<evidence type="ECO:0000256" key="1">
    <source>
        <dbReference type="SAM" id="MobiDB-lite"/>
    </source>
</evidence>
<sequence length="79" mass="9134">MRVKLTTRVALNVNDPSVSEAILQRAKEGLVEQRIQGNFSLKWREQPDGNIFHLEDEEEEEEEEGREQQCSELHENPGS</sequence>
<reference evidence="2" key="1">
    <citation type="thesis" date="2021" institute="BYU ScholarsArchive" country="Provo, UT, USA">
        <title>Applications of and Algorithms for Genome Assembly and Genomic Analyses with an Emphasis on Marine Teleosts.</title>
        <authorList>
            <person name="Pickett B.D."/>
        </authorList>
    </citation>
    <scope>NUCLEOTIDE SEQUENCE</scope>
    <source>
        <strain evidence="2">HI-2016</strain>
    </source>
</reference>
<dbReference type="Proteomes" id="UP000824540">
    <property type="component" value="Unassembled WGS sequence"/>
</dbReference>
<dbReference type="EMBL" id="JAFBMS010000991">
    <property type="protein sequence ID" value="KAG9329695.1"/>
    <property type="molecule type" value="Genomic_DNA"/>
</dbReference>